<evidence type="ECO:0000256" key="3">
    <source>
        <dbReference type="ARBA" id="ARBA00023015"/>
    </source>
</evidence>
<dbReference type="Proteomes" id="UP000254337">
    <property type="component" value="Chromosome"/>
</dbReference>
<reference evidence="10 11" key="1">
    <citation type="submission" date="2018-05" db="EMBL/GenBank/DDBJ databases">
        <title>Complete genome sequence of Megasphaera sp. AJH120T, isolated from the ceca of a chicken.</title>
        <authorList>
            <person name="Maki J."/>
            <person name="Looft T."/>
        </authorList>
    </citation>
    <scope>NUCLEOTIDE SEQUENCE [LARGE SCALE GENOMIC DNA]</scope>
    <source>
        <strain evidence="10 11">AJH120</strain>
    </source>
</reference>
<protein>
    <submittedName>
        <fullName evidence="10">DNA-binding response regulator</fullName>
    </submittedName>
</protein>
<keyword evidence="2" id="KW-0902">Two-component regulatory system</keyword>
<name>A0A346AYL6_9FIRM</name>
<keyword evidence="3" id="KW-0805">Transcription regulation</keyword>
<evidence type="ECO:0000256" key="7">
    <source>
        <dbReference type="PROSITE-ProRule" id="PRU01091"/>
    </source>
</evidence>
<sequence>MAHMLIIGGTGTSSAWEKGFFEKKGFDVVAAASGKDGLVAAKQGGADVILIHSPLPDGDSIGLCCQIRAAQSVPVFLVAERGCDEEQIKALEAGADDYITAPVSPAVMAARIEACLSMRRRLLEERRTVGEDADICAGDLTIFIRRRQAFRGRTEIPLTVKEFDLLAFLAGHPDQVFSKQELFKQVWHLDASGDLATVTVHINRLRDKLNQVSPAFTAIETVWGNGYRFQTA</sequence>
<dbReference type="GO" id="GO:0006355">
    <property type="term" value="P:regulation of DNA-templated transcription"/>
    <property type="evidence" value="ECO:0007669"/>
    <property type="project" value="InterPro"/>
</dbReference>
<accession>A0A346AYL6</accession>
<dbReference type="PROSITE" id="PS50110">
    <property type="entry name" value="RESPONSE_REGULATORY"/>
    <property type="match status" value="1"/>
</dbReference>
<dbReference type="PROSITE" id="PS51755">
    <property type="entry name" value="OMPR_PHOB"/>
    <property type="match status" value="1"/>
</dbReference>
<keyword evidence="1" id="KW-0597">Phosphoprotein</keyword>
<evidence type="ECO:0000259" key="8">
    <source>
        <dbReference type="PROSITE" id="PS50110"/>
    </source>
</evidence>
<evidence type="ECO:0000256" key="4">
    <source>
        <dbReference type="ARBA" id="ARBA00023125"/>
    </source>
</evidence>
<organism evidence="10 11">
    <name type="scientific">Megasphaera stantonii</name>
    <dbReference type="NCBI Taxonomy" id="2144175"/>
    <lineage>
        <taxon>Bacteria</taxon>
        <taxon>Bacillati</taxon>
        <taxon>Bacillota</taxon>
        <taxon>Negativicutes</taxon>
        <taxon>Veillonellales</taxon>
        <taxon>Veillonellaceae</taxon>
        <taxon>Megasphaera</taxon>
    </lineage>
</organism>
<gene>
    <name evidence="10" type="ORF">DKB62_04925</name>
</gene>
<dbReference type="Pfam" id="PF00486">
    <property type="entry name" value="Trans_reg_C"/>
    <property type="match status" value="1"/>
</dbReference>
<dbReference type="SMART" id="SM00448">
    <property type="entry name" value="REC"/>
    <property type="match status" value="1"/>
</dbReference>
<dbReference type="GO" id="GO:0000156">
    <property type="term" value="F:phosphorelay response regulator activity"/>
    <property type="evidence" value="ECO:0007669"/>
    <property type="project" value="TreeGrafter"/>
</dbReference>
<dbReference type="Gene3D" id="3.40.50.2300">
    <property type="match status" value="1"/>
</dbReference>
<dbReference type="InterPro" id="IPR011006">
    <property type="entry name" value="CheY-like_superfamily"/>
</dbReference>
<evidence type="ECO:0000256" key="6">
    <source>
        <dbReference type="PROSITE-ProRule" id="PRU00169"/>
    </source>
</evidence>
<dbReference type="GO" id="GO:0000976">
    <property type="term" value="F:transcription cis-regulatory region binding"/>
    <property type="evidence" value="ECO:0007669"/>
    <property type="project" value="TreeGrafter"/>
</dbReference>
<feature type="domain" description="Response regulatory" evidence="8">
    <location>
        <begin position="3"/>
        <end position="116"/>
    </location>
</feature>
<dbReference type="InterPro" id="IPR016032">
    <property type="entry name" value="Sig_transdc_resp-reg_C-effctor"/>
</dbReference>
<dbReference type="SUPFAM" id="SSF46894">
    <property type="entry name" value="C-terminal effector domain of the bipartite response regulators"/>
    <property type="match status" value="1"/>
</dbReference>
<dbReference type="InterPro" id="IPR001867">
    <property type="entry name" value="OmpR/PhoB-type_DNA-bd"/>
</dbReference>
<evidence type="ECO:0000313" key="10">
    <source>
        <dbReference type="EMBL" id="AXL20959.1"/>
    </source>
</evidence>
<proteinExistence type="predicted"/>
<dbReference type="EMBL" id="CP029462">
    <property type="protein sequence ID" value="AXL20959.1"/>
    <property type="molecule type" value="Genomic_DNA"/>
</dbReference>
<evidence type="ECO:0000256" key="1">
    <source>
        <dbReference type="ARBA" id="ARBA00022553"/>
    </source>
</evidence>
<evidence type="ECO:0000256" key="5">
    <source>
        <dbReference type="ARBA" id="ARBA00023163"/>
    </source>
</evidence>
<dbReference type="RefSeq" id="WP_107196487.1">
    <property type="nucleotide sequence ID" value="NZ_CP029462.1"/>
</dbReference>
<dbReference type="InterPro" id="IPR036388">
    <property type="entry name" value="WH-like_DNA-bd_sf"/>
</dbReference>
<dbReference type="Pfam" id="PF00072">
    <property type="entry name" value="Response_reg"/>
    <property type="match status" value="1"/>
</dbReference>
<dbReference type="OrthoDB" id="152576at2"/>
<evidence type="ECO:0000259" key="9">
    <source>
        <dbReference type="PROSITE" id="PS51755"/>
    </source>
</evidence>
<dbReference type="PANTHER" id="PTHR48111">
    <property type="entry name" value="REGULATOR OF RPOS"/>
    <property type="match status" value="1"/>
</dbReference>
<dbReference type="PANTHER" id="PTHR48111:SF40">
    <property type="entry name" value="PHOSPHATE REGULON TRANSCRIPTIONAL REGULATORY PROTEIN PHOB"/>
    <property type="match status" value="1"/>
</dbReference>
<dbReference type="InterPro" id="IPR039420">
    <property type="entry name" value="WalR-like"/>
</dbReference>
<comment type="caution">
    <text evidence="6">Lacks conserved residue(s) required for the propagation of feature annotation.</text>
</comment>
<evidence type="ECO:0000256" key="2">
    <source>
        <dbReference type="ARBA" id="ARBA00023012"/>
    </source>
</evidence>
<dbReference type="SUPFAM" id="SSF52172">
    <property type="entry name" value="CheY-like"/>
    <property type="match status" value="1"/>
</dbReference>
<dbReference type="InterPro" id="IPR001789">
    <property type="entry name" value="Sig_transdc_resp-reg_receiver"/>
</dbReference>
<evidence type="ECO:0000313" key="11">
    <source>
        <dbReference type="Proteomes" id="UP000254337"/>
    </source>
</evidence>
<dbReference type="SMART" id="SM00862">
    <property type="entry name" value="Trans_reg_C"/>
    <property type="match status" value="1"/>
</dbReference>
<dbReference type="AlphaFoldDB" id="A0A346AYL6"/>
<feature type="DNA-binding region" description="OmpR/PhoB-type" evidence="7">
    <location>
        <begin position="132"/>
        <end position="231"/>
    </location>
</feature>
<keyword evidence="5" id="KW-0804">Transcription</keyword>
<dbReference type="Gene3D" id="6.10.250.690">
    <property type="match status" value="1"/>
</dbReference>
<dbReference type="GO" id="GO:0005829">
    <property type="term" value="C:cytosol"/>
    <property type="evidence" value="ECO:0007669"/>
    <property type="project" value="TreeGrafter"/>
</dbReference>
<keyword evidence="4 7" id="KW-0238">DNA-binding</keyword>
<dbReference type="GO" id="GO:0032993">
    <property type="term" value="C:protein-DNA complex"/>
    <property type="evidence" value="ECO:0007669"/>
    <property type="project" value="TreeGrafter"/>
</dbReference>
<dbReference type="CDD" id="cd00383">
    <property type="entry name" value="trans_reg_C"/>
    <property type="match status" value="1"/>
</dbReference>
<keyword evidence="11" id="KW-1185">Reference proteome</keyword>
<dbReference type="FunFam" id="1.10.10.10:FF:000018">
    <property type="entry name" value="DNA-binding response regulator ResD"/>
    <property type="match status" value="1"/>
</dbReference>
<feature type="domain" description="OmpR/PhoB-type" evidence="9">
    <location>
        <begin position="132"/>
        <end position="231"/>
    </location>
</feature>
<dbReference type="KEGG" id="meg:DKB62_04925"/>
<dbReference type="Gene3D" id="1.10.10.10">
    <property type="entry name" value="Winged helix-like DNA-binding domain superfamily/Winged helix DNA-binding domain"/>
    <property type="match status" value="1"/>
</dbReference>